<dbReference type="Gene3D" id="3.30.420.10">
    <property type="entry name" value="Ribonuclease H-like superfamily/Ribonuclease H"/>
    <property type="match status" value="1"/>
</dbReference>
<dbReference type="SMART" id="SM00343">
    <property type="entry name" value="ZnF_C2HC"/>
    <property type="match status" value="2"/>
</dbReference>
<dbReference type="EMBL" id="CAJEWN010003376">
    <property type="protein sequence ID" value="CAD2207454.1"/>
    <property type="molecule type" value="Genomic_DNA"/>
</dbReference>
<keyword evidence="1" id="KW-0863">Zinc-finger</keyword>
<dbReference type="InterPro" id="IPR008042">
    <property type="entry name" value="Retrotrans_Pao"/>
</dbReference>
<dbReference type="InterPro" id="IPR043502">
    <property type="entry name" value="DNA/RNA_pol_sf"/>
</dbReference>
<dbReference type="Gene3D" id="1.10.340.70">
    <property type="match status" value="1"/>
</dbReference>
<dbReference type="InterPro" id="IPR041588">
    <property type="entry name" value="Integrase_H2C2"/>
</dbReference>
<dbReference type="InterPro" id="IPR001878">
    <property type="entry name" value="Znf_CCHC"/>
</dbReference>
<feature type="region of interest" description="Disordered" evidence="2">
    <location>
        <begin position="93"/>
        <end position="124"/>
    </location>
</feature>
<gene>
    <name evidence="5" type="ORF">MENT_LOCUS61388</name>
</gene>
<feature type="domain" description="CCHC-type" evidence="3">
    <location>
        <begin position="163"/>
        <end position="177"/>
    </location>
</feature>
<dbReference type="InterPro" id="IPR012337">
    <property type="entry name" value="RNaseH-like_sf"/>
</dbReference>
<feature type="compositionally biased region" description="Polar residues" evidence="2">
    <location>
        <begin position="204"/>
        <end position="230"/>
    </location>
</feature>
<dbReference type="PROSITE" id="PS50158">
    <property type="entry name" value="ZF_CCHC"/>
    <property type="match status" value="1"/>
</dbReference>
<protein>
    <submittedName>
        <fullName evidence="5">Uncharacterized protein</fullName>
    </submittedName>
</protein>
<evidence type="ECO:0000313" key="5">
    <source>
        <dbReference type="EMBL" id="CAD2207454.1"/>
    </source>
</evidence>
<dbReference type="Pfam" id="PF05380">
    <property type="entry name" value="Peptidase_A17"/>
    <property type="match status" value="1"/>
</dbReference>
<dbReference type="PROSITE" id="PS50994">
    <property type="entry name" value="INTEGRASE"/>
    <property type="match status" value="1"/>
</dbReference>
<dbReference type="AlphaFoldDB" id="A0A6V7Y7D8"/>
<feature type="region of interest" description="Disordered" evidence="2">
    <location>
        <begin position="204"/>
        <end position="232"/>
    </location>
</feature>
<dbReference type="OrthoDB" id="8004658at2759"/>
<dbReference type="PANTHER" id="PTHR47331">
    <property type="entry name" value="PHD-TYPE DOMAIN-CONTAINING PROTEIN"/>
    <property type="match status" value="1"/>
</dbReference>
<evidence type="ECO:0000259" key="4">
    <source>
        <dbReference type="PROSITE" id="PS50994"/>
    </source>
</evidence>
<dbReference type="SUPFAM" id="SSF53098">
    <property type="entry name" value="Ribonuclease H-like"/>
    <property type="match status" value="1"/>
</dbReference>
<dbReference type="GO" id="GO:0042575">
    <property type="term" value="C:DNA polymerase complex"/>
    <property type="evidence" value="ECO:0007669"/>
    <property type="project" value="UniProtKB-ARBA"/>
</dbReference>
<organism evidence="5 6">
    <name type="scientific">Meloidogyne enterolobii</name>
    <name type="common">Root-knot nematode worm</name>
    <name type="synonym">Meloidogyne mayaguensis</name>
    <dbReference type="NCBI Taxonomy" id="390850"/>
    <lineage>
        <taxon>Eukaryota</taxon>
        <taxon>Metazoa</taxon>
        <taxon>Ecdysozoa</taxon>
        <taxon>Nematoda</taxon>
        <taxon>Chromadorea</taxon>
        <taxon>Rhabditida</taxon>
        <taxon>Tylenchina</taxon>
        <taxon>Tylenchomorpha</taxon>
        <taxon>Tylenchoidea</taxon>
        <taxon>Meloidogynidae</taxon>
        <taxon>Meloidogyninae</taxon>
        <taxon>Meloidogyne</taxon>
    </lineage>
</organism>
<dbReference type="Proteomes" id="UP000580250">
    <property type="component" value="Unassembled WGS sequence"/>
</dbReference>
<dbReference type="GO" id="GO:0015074">
    <property type="term" value="P:DNA integration"/>
    <property type="evidence" value="ECO:0007669"/>
    <property type="project" value="InterPro"/>
</dbReference>
<keyword evidence="1" id="KW-0479">Metal-binding</keyword>
<dbReference type="GO" id="GO:0003676">
    <property type="term" value="F:nucleic acid binding"/>
    <property type="evidence" value="ECO:0007669"/>
    <property type="project" value="InterPro"/>
</dbReference>
<keyword evidence="1" id="KW-0862">Zinc</keyword>
<evidence type="ECO:0000256" key="2">
    <source>
        <dbReference type="SAM" id="MobiDB-lite"/>
    </source>
</evidence>
<feature type="compositionally biased region" description="Polar residues" evidence="2">
    <location>
        <begin position="114"/>
        <end position="123"/>
    </location>
</feature>
<evidence type="ECO:0000259" key="3">
    <source>
        <dbReference type="PROSITE" id="PS50158"/>
    </source>
</evidence>
<name>A0A6V7Y7D8_MELEN</name>
<evidence type="ECO:0000256" key="1">
    <source>
        <dbReference type="PROSITE-ProRule" id="PRU00047"/>
    </source>
</evidence>
<reference evidence="5 6" key="1">
    <citation type="submission" date="2020-08" db="EMBL/GenBank/DDBJ databases">
        <authorList>
            <person name="Koutsovoulos G."/>
            <person name="Danchin GJ E."/>
        </authorList>
    </citation>
    <scope>NUCLEOTIDE SEQUENCE [LARGE SCALE GENOMIC DNA]</scope>
</reference>
<dbReference type="PANTHER" id="PTHR47331:SF4">
    <property type="entry name" value="PEPTIDASE S1 DOMAIN-CONTAINING PROTEIN"/>
    <property type="match status" value="1"/>
</dbReference>
<dbReference type="GO" id="GO:0008270">
    <property type="term" value="F:zinc ion binding"/>
    <property type="evidence" value="ECO:0007669"/>
    <property type="project" value="UniProtKB-KW"/>
</dbReference>
<dbReference type="Pfam" id="PF17921">
    <property type="entry name" value="Integrase_H2C2"/>
    <property type="match status" value="1"/>
</dbReference>
<comment type="caution">
    <text evidence="5">The sequence shown here is derived from an EMBL/GenBank/DDBJ whole genome shotgun (WGS) entry which is preliminary data.</text>
</comment>
<accession>A0A6V7Y7D8</accession>
<feature type="domain" description="Integrase catalytic" evidence="4">
    <location>
        <begin position="1161"/>
        <end position="1258"/>
    </location>
</feature>
<evidence type="ECO:0000313" key="6">
    <source>
        <dbReference type="Proteomes" id="UP000580250"/>
    </source>
</evidence>
<dbReference type="InterPro" id="IPR001584">
    <property type="entry name" value="Integrase_cat-core"/>
</dbReference>
<dbReference type="InterPro" id="IPR036397">
    <property type="entry name" value="RNaseH_sf"/>
</dbReference>
<dbReference type="SUPFAM" id="SSF56672">
    <property type="entry name" value="DNA/RNA polymerases"/>
    <property type="match status" value="1"/>
</dbReference>
<proteinExistence type="predicted"/>
<sequence length="1258" mass="143214">MHLPRATESSTSLRVFSDTVDRICYQLESQGQSPDSTQTMLQIRSKLPPTVVRELLLREKDSRRQWTYKDLLKQLQEIISLKEEVFHCVHTMDDSPQVKKEKRPPQTPPRDTVRSFTASTQPQRFPPRWNSCSLCAKPGHLPSRCRVYQTPRDRIRRLIEMDRCIRCLREGHKARECHNQRTCQRCRGPHHLLVCQKAVENRNYQQETKSSHSNQQGQNKPTKARSSSLKPKTFKPTVAFVSEEHKAKQPSEGQVEASDSILSLHTSGTTRKNVFLLTRHIVVTSRGRRTKKNVCVLFDPGSMASYITKALVDELHPPRVGAEQMEVEAFGGSLTDPLKFHSPMYELKLQCSDGSWESCVLNRVPEITNPFSTVNWDDNIQYIPGMDLKEAVTMSHEAPAIMIGIRQFWKYLISWKLISPGLYLIDTVFGKMLGGESTFRHQKPNKSVTMVAVHPSNEEQMPSRNVIEEWFSLEGIGIQEDPTQNDDEQAVLLFEQSINQRPDGHYTVRWPWVDPNPQLPSNFRMAYSRLASVLRNLQARPDLLKQYNEILEEQVSRGMLEPAARNPEGVECYLPHHPVITHKLRIVIDASAHARGQPSLNDCLYRGPVLLPDLVGVLLRFRLPAIALVGDLEKAFMSIYLEPGIDREVCKVLWLKDLNKPLSPGNLLIRRYAVVGFGVISSPFILAAVVRHHLQTCGNFANSLIDNLYVDNQLLACESPEDAINQYHKQYRVVIRHEGIVFSVIHSIFDPSGLISPCLLRAKLFAQGLWQESITWDSPLCEERIAEWDSITTAWNKQVIYVPRRCTQGLNGTLQLHIFSDASIAAFATTVYLRTDTGGSVNCHLIFSKSRLCPKAAGKSLTVPRLELLALLIGVRAKAFVMKQLQGVDAECHIWSDSQIALAWIQSRETQPVFVQRRLAEIRLHTDCTFHFIRTSDNPADVATRGLGPRELADNQLWWNGPSWLMHGQWPEEQTFRMAPELDSPLPDVDSYHSRVYVAANQTQKGRQPTIDLGRYSTIERPSGSQLMFYADLDLARVTLVKQAQEQFIDQLTELRKFKDNQGIYRLMTRIVNHKGNPDLANPIILPEGAEITLLMIDQIHKRILHMGVDWTLGEFLRNYWTPHARRTVKKVINNCLKCARMRSYPFAQPNMPPLPADRVNRLRPFSSVGCDYLGPTRAKLGNETVKVWIVLFTCLSTRAVYLEPTMDLTAASFTNILRRLVSRRGSPSKIISDNGRQFVLSEQSSTSTLPTDTRSRS</sequence>